<dbReference type="InterPro" id="IPR036097">
    <property type="entry name" value="HisK_dim/P_sf"/>
</dbReference>
<dbReference type="InterPro" id="IPR000014">
    <property type="entry name" value="PAS"/>
</dbReference>
<dbReference type="Pfam" id="PF02518">
    <property type="entry name" value="HATPase_c"/>
    <property type="match status" value="1"/>
</dbReference>
<keyword evidence="7" id="KW-0067">ATP-binding</keyword>
<sequence>MYKAPSLPTGSISMDMLDDYSSHLPGTMVLVLDDQGMITECNSLFLSETGYTSSTILNRSISSLSDSQLFNTETGGDVLSIGNRNIIKPAPTRLKKANGEVLILHVMPLRMENGHDLHHLLLLFSQEPVKEGNLIQRFGETMLRDDHIGVILLHPSESIILDISPLACRLLGASKSAIVNEPLHHFFASSKEYKFIQSALAGGPAVRNYPMTWIQGSEQTELLMDVGLFHSSGGVVEGAYILFKDVTNLRSLEVQVQRSDRLAMIGQIAAGAAHEIRNPLTAIRGFMQMFQKTMTARGMTKEVEYTEIMLTELDRINSLVGEFLMLSKPRHVTQDLIQIDAVFREIMPMVASEALLHSVSVSWEWGAELPVVKADPEMLKQVLLNICKNGIEAMSIGGTLTVHAQVENNSEGRWLMIEIQDTGPGIPLSMLDKIFDPFVTTKANGTGLGLSVCQRILHDFGGSIRADTTEEGALFTIMLPC</sequence>
<evidence type="ECO:0000256" key="1">
    <source>
        <dbReference type="ARBA" id="ARBA00000085"/>
    </source>
</evidence>
<dbReference type="InterPro" id="IPR005467">
    <property type="entry name" value="His_kinase_dom"/>
</dbReference>
<dbReference type="PRINTS" id="PR00344">
    <property type="entry name" value="BCTRLSENSOR"/>
</dbReference>
<keyword evidence="8" id="KW-0902">Two-component regulatory system</keyword>
<dbReference type="InterPro" id="IPR035965">
    <property type="entry name" value="PAS-like_dom_sf"/>
</dbReference>
<dbReference type="Proteomes" id="UP001519887">
    <property type="component" value="Unassembled WGS sequence"/>
</dbReference>
<dbReference type="PANTHER" id="PTHR43065:SF10">
    <property type="entry name" value="PEROXIDE STRESS-ACTIVATED HISTIDINE KINASE MAK3"/>
    <property type="match status" value="1"/>
</dbReference>
<evidence type="ECO:0000256" key="7">
    <source>
        <dbReference type="ARBA" id="ARBA00022840"/>
    </source>
</evidence>
<feature type="domain" description="Histidine kinase" evidence="9">
    <location>
        <begin position="271"/>
        <end position="481"/>
    </location>
</feature>
<dbReference type="SMART" id="SM00387">
    <property type="entry name" value="HATPase_c"/>
    <property type="match status" value="1"/>
</dbReference>
<dbReference type="Gene3D" id="1.10.287.130">
    <property type="match status" value="1"/>
</dbReference>
<dbReference type="SUPFAM" id="SSF55785">
    <property type="entry name" value="PYP-like sensor domain (PAS domain)"/>
    <property type="match status" value="2"/>
</dbReference>
<dbReference type="SUPFAM" id="SSF47384">
    <property type="entry name" value="Homodimeric domain of signal transducing histidine kinase"/>
    <property type="match status" value="1"/>
</dbReference>
<dbReference type="CDD" id="cd00082">
    <property type="entry name" value="HisKA"/>
    <property type="match status" value="1"/>
</dbReference>
<dbReference type="InterPro" id="IPR003594">
    <property type="entry name" value="HATPase_dom"/>
</dbReference>
<dbReference type="Gene3D" id="3.30.450.20">
    <property type="entry name" value="PAS domain"/>
    <property type="match status" value="1"/>
</dbReference>
<evidence type="ECO:0000256" key="2">
    <source>
        <dbReference type="ARBA" id="ARBA00012438"/>
    </source>
</evidence>
<dbReference type="InterPro" id="IPR036890">
    <property type="entry name" value="HATPase_C_sf"/>
</dbReference>
<evidence type="ECO:0000256" key="6">
    <source>
        <dbReference type="ARBA" id="ARBA00022777"/>
    </source>
</evidence>
<dbReference type="RefSeq" id="WP_210046146.1">
    <property type="nucleotide sequence ID" value="NZ_JBHLVU010000033.1"/>
</dbReference>
<dbReference type="Pfam" id="PF00512">
    <property type="entry name" value="HisKA"/>
    <property type="match status" value="1"/>
</dbReference>
<dbReference type="PANTHER" id="PTHR43065">
    <property type="entry name" value="SENSOR HISTIDINE KINASE"/>
    <property type="match status" value="1"/>
</dbReference>
<dbReference type="SMART" id="SM00388">
    <property type="entry name" value="HisKA"/>
    <property type="match status" value="1"/>
</dbReference>
<evidence type="ECO:0000313" key="11">
    <source>
        <dbReference type="Proteomes" id="UP001519887"/>
    </source>
</evidence>
<comment type="caution">
    <text evidence="10">The sequence shown here is derived from an EMBL/GenBank/DDBJ whole genome shotgun (WGS) entry which is preliminary data.</text>
</comment>
<evidence type="ECO:0000256" key="4">
    <source>
        <dbReference type="ARBA" id="ARBA00022679"/>
    </source>
</evidence>
<dbReference type="EC" id="2.7.13.3" evidence="2"/>
<dbReference type="Pfam" id="PF13426">
    <property type="entry name" value="PAS_9"/>
    <property type="match status" value="2"/>
</dbReference>
<keyword evidence="5" id="KW-0547">Nucleotide-binding</keyword>
<evidence type="ECO:0000256" key="5">
    <source>
        <dbReference type="ARBA" id="ARBA00022741"/>
    </source>
</evidence>
<name>A0ABS7C314_9BACL</name>
<keyword evidence="11" id="KW-1185">Reference proteome</keyword>
<reference evidence="10 11" key="1">
    <citation type="submission" date="2021-07" db="EMBL/GenBank/DDBJ databases">
        <title>Paenibacillus radiodurans sp. nov., isolated from the southeastern edge of Tengger Desert.</title>
        <authorList>
            <person name="Zhang G."/>
        </authorList>
    </citation>
    <scope>NUCLEOTIDE SEQUENCE [LARGE SCALE GENOMIC DNA]</scope>
    <source>
        <strain evidence="10 11">CCM 7311</strain>
    </source>
</reference>
<comment type="catalytic activity">
    <reaction evidence="1">
        <text>ATP + protein L-histidine = ADP + protein N-phospho-L-histidine.</text>
        <dbReference type="EC" id="2.7.13.3"/>
    </reaction>
</comment>
<dbReference type="InterPro" id="IPR004358">
    <property type="entry name" value="Sig_transdc_His_kin-like_C"/>
</dbReference>
<evidence type="ECO:0000256" key="8">
    <source>
        <dbReference type="ARBA" id="ARBA00023012"/>
    </source>
</evidence>
<keyword evidence="6" id="KW-0418">Kinase</keyword>
<dbReference type="SUPFAM" id="SSF55874">
    <property type="entry name" value="ATPase domain of HSP90 chaperone/DNA topoisomerase II/histidine kinase"/>
    <property type="match status" value="1"/>
</dbReference>
<evidence type="ECO:0000313" key="10">
    <source>
        <dbReference type="EMBL" id="MBW7455259.1"/>
    </source>
</evidence>
<keyword evidence="4" id="KW-0808">Transferase</keyword>
<gene>
    <name evidence="10" type="ORF">K0U00_14630</name>
</gene>
<protein>
    <recommendedName>
        <fullName evidence="2">histidine kinase</fullName>
        <ecNumber evidence="2">2.7.13.3</ecNumber>
    </recommendedName>
</protein>
<keyword evidence="3" id="KW-0597">Phosphoprotein</keyword>
<evidence type="ECO:0000256" key="3">
    <source>
        <dbReference type="ARBA" id="ARBA00022553"/>
    </source>
</evidence>
<proteinExistence type="predicted"/>
<accession>A0ABS7C314</accession>
<dbReference type="PROSITE" id="PS50109">
    <property type="entry name" value="HIS_KIN"/>
    <property type="match status" value="1"/>
</dbReference>
<dbReference type="Gene3D" id="3.30.565.10">
    <property type="entry name" value="Histidine kinase-like ATPase, C-terminal domain"/>
    <property type="match status" value="1"/>
</dbReference>
<evidence type="ECO:0000259" key="9">
    <source>
        <dbReference type="PROSITE" id="PS50109"/>
    </source>
</evidence>
<organism evidence="10 11">
    <name type="scientific">Paenibacillus sepulcri</name>
    <dbReference type="NCBI Taxonomy" id="359917"/>
    <lineage>
        <taxon>Bacteria</taxon>
        <taxon>Bacillati</taxon>
        <taxon>Bacillota</taxon>
        <taxon>Bacilli</taxon>
        <taxon>Bacillales</taxon>
        <taxon>Paenibacillaceae</taxon>
        <taxon>Paenibacillus</taxon>
    </lineage>
</organism>
<dbReference type="EMBL" id="JAHZIK010000331">
    <property type="protein sequence ID" value="MBW7455259.1"/>
    <property type="molecule type" value="Genomic_DNA"/>
</dbReference>
<dbReference type="InterPro" id="IPR003661">
    <property type="entry name" value="HisK_dim/P_dom"/>
</dbReference>